<evidence type="ECO:0000313" key="2">
    <source>
        <dbReference type="EMBL" id="PWG00964.1"/>
    </source>
</evidence>
<accession>A0A2V1N172</accession>
<dbReference type="Proteomes" id="UP000245080">
    <property type="component" value="Unassembled WGS sequence"/>
</dbReference>
<reference evidence="2 3" key="1">
    <citation type="journal article" date="2018" name="Int. J. Syst. Evol. Microbiol.">
        <title>Lactobacillus bambusae sp. nov., isolated from a traditional fermented Ma-bamboo shoots of Taiwan.</title>
        <authorList>
            <person name="Wang L.-T."/>
        </authorList>
    </citation>
    <scope>NUCLEOTIDE SEQUENCE [LARGE SCALE GENOMIC DNA]</scope>
    <source>
        <strain evidence="2 3">BS-W1</strain>
    </source>
</reference>
<keyword evidence="3" id="KW-1185">Reference proteome</keyword>
<sequence length="570" mass="65677">MGMADKNKLNYWELRAVRLEQAHHDAGDEVVEILVQAYAAAVQYLTGEADKLYERYLSKSNLTEEEVAKVLNTAITPDQLVILQQMLKETKDKKIQKQIKAYLDGLSVKSRISRIELLRTKAYVVAKRIADVQLSESTDYYIKAIQDAYLNASAESIIGNTQKEFNVYQGEAIPEVKHDVILFTNPESDEPIHKVNVTSVKPVTKLKELTTTEVKQQLETPWFGESYSERIWKNTDELAKRLQELFTVQRMTGMTDHDMEQALMKEFGVNSYKARRLIRTESSYMAHQAKLKAWQDHGVKQYSLVAVLDFRTSQFCRAHDGKVYDVKLARCAGFAGNYPPFHPFCRTVAVAYFTATKRGGYRTARDPIADETMKIPRFSTYQQWEQMLVDKHGQPEVNLMQKKVKNYTRDLKQYRGMQSDLGDENMPVSFDNYQNMKYRNDKDWKELNIYRKQRVQGTLSPLMSFEDYQKLRKLALNTLIGTKTSDGHEVKSFSQHFMERLIGPSKEVQHAKIRNGVHLSDVENALQSNRVRASSSDKTVQLYYGDKARVTLNINTGNIIQVNPSRKRGK</sequence>
<feature type="domain" description="Phage head morphogenesis" evidence="1">
    <location>
        <begin position="251"/>
        <end position="349"/>
    </location>
</feature>
<organism evidence="2 3">
    <name type="scientific">Levilactobacillus bambusae</name>
    <dbReference type="NCBI Taxonomy" id="2024736"/>
    <lineage>
        <taxon>Bacteria</taxon>
        <taxon>Bacillati</taxon>
        <taxon>Bacillota</taxon>
        <taxon>Bacilli</taxon>
        <taxon>Lactobacillales</taxon>
        <taxon>Lactobacillaceae</taxon>
        <taxon>Levilactobacillus</taxon>
    </lineage>
</organism>
<comment type="caution">
    <text evidence="2">The sequence shown here is derived from an EMBL/GenBank/DDBJ whole genome shotgun (WGS) entry which is preliminary data.</text>
</comment>
<dbReference type="NCBIfam" id="TIGR01641">
    <property type="entry name" value="phageSPP1_gp7"/>
    <property type="match status" value="1"/>
</dbReference>
<name>A0A2V1N172_9LACO</name>
<evidence type="ECO:0000313" key="3">
    <source>
        <dbReference type="Proteomes" id="UP000245080"/>
    </source>
</evidence>
<dbReference type="AlphaFoldDB" id="A0A2V1N172"/>
<dbReference type="Pfam" id="PF04233">
    <property type="entry name" value="Phage_Mu_F"/>
    <property type="match status" value="1"/>
</dbReference>
<protein>
    <submittedName>
        <fullName evidence="2">Phage head morphogenesis protein</fullName>
    </submittedName>
</protein>
<dbReference type="InterPro" id="IPR006528">
    <property type="entry name" value="Phage_head_morphogenesis_dom"/>
</dbReference>
<dbReference type="OrthoDB" id="9765386at2"/>
<proteinExistence type="predicted"/>
<evidence type="ECO:0000259" key="1">
    <source>
        <dbReference type="Pfam" id="PF04233"/>
    </source>
</evidence>
<dbReference type="EMBL" id="QCXQ01000001">
    <property type="protein sequence ID" value="PWG00964.1"/>
    <property type="molecule type" value="Genomic_DNA"/>
</dbReference>
<gene>
    <name evidence="2" type="ORF">DCM90_01955</name>
</gene>